<feature type="site" description="Important for substrate specificity" evidence="3">
    <location>
        <position position="163"/>
    </location>
</feature>
<comment type="subunit">
    <text evidence="3">Homohexamer. Dimer of a homotrimer.</text>
</comment>
<dbReference type="GO" id="GO:0019509">
    <property type="term" value="P:L-methionine salvage from methylthioadenosine"/>
    <property type="evidence" value="ECO:0007669"/>
    <property type="project" value="UniProtKB-UniRule"/>
</dbReference>
<evidence type="ECO:0000256" key="1">
    <source>
        <dbReference type="ARBA" id="ARBA00022676"/>
    </source>
</evidence>
<proteinExistence type="inferred from homology"/>
<dbReference type="Proteomes" id="UP000553888">
    <property type="component" value="Unassembled WGS sequence"/>
</dbReference>
<comment type="similarity">
    <text evidence="3">Belongs to the PNP/MTAP phosphorylase family. MTAP subfamily.</text>
</comment>
<evidence type="ECO:0000256" key="2">
    <source>
        <dbReference type="ARBA" id="ARBA00022679"/>
    </source>
</evidence>
<dbReference type="InterPro" id="IPR035994">
    <property type="entry name" value="Nucleoside_phosphorylase_sf"/>
</dbReference>
<keyword evidence="3" id="KW-0660">Purine salvage</keyword>
<dbReference type="CDD" id="cd09010">
    <property type="entry name" value="MTAP_SsMTAPII_like_MTIP"/>
    <property type="match status" value="1"/>
</dbReference>
<dbReference type="Gene3D" id="3.40.50.1580">
    <property type="entry name" value="Nucleoside phosphorylase domain"/>
    <property type="match status" value="1"/>
</dbReference>
<keyword evidence="1 3" id="KW-0328">Glycosyltransferase</keyword>
<feature type="binding site" evidence="3">
    <location>
        <position position="13"/>
    </location>
    <ligand>
        <name>phosphate</name>
        <dbReference type="ChEBI" id="CHEBI:43474"/>
    </ligand>
</feature>
<dbReference type="EMBL" id="JACBZY010000001">
    <property type="protein sequence ID" value="NYG99109.1"/>
    <property type="molecule type" value="Genomic_DNA"/>
</dbReference>
<dbReference type="AlphaFoldDB" id="A0A852YMZ6"/>
<dbReference type="HAMAP" id="MF_01963">
    <property type="entry name" value="MTAP"/>
    <property type="match status" value="1"/>
</dbReference>
<feature type="binding site" evidence="3">
    <location>
        <position position="181"/>
    </location>
    <ligand>
        <name>substrate</name>
    </ligand>
</feature>
<evidence type="ECO:0000313" key="6">
    <source>
        <dbReference type="Proteomes" id="UP000553888"/>
    </source>
</evidence>
<dbReference type="InterPro" id="IPR010044">
    <property type="entry name" value="MTAP"/>
</dbReference>
<gene>
    <name evidence="3" type="primary">mtnP</name>
    <name evidence="5" type="ORF">BJ979_001735</name>
</gene>
<organism evidence="5 6">
    <name type="scientific">Schumannella luteola</name>
    <dbReference type="NCBI Taxonomy" id="472059"/>
    <lineage>
        <taxon>Bacteria</taxon>
        <taxon>Bacillati</taxon>
        <taxon>Actinomycetota</taxon>
        <taxon>Actinomycetes</taxon>
        <taxon>Micrococcales</taxon>
        <taxon>Microbacteriaceae</taxon>
        <taxon>Schumannella</taxon>
    </lineage>
</organism>
<dbReference type="GO" id="GO:0006166">
    <property type="term" value="P:purine ribonucleoside salvage"/>
    <property type="evidence" value="ECO:0007669"/>
    <property type="project" value="UniProtKB-KW"/>
</dbReference>
<evidence type="ECO:0000256" key="3">
    <source>
        <dbReference type="HAMAP-Rule" id="MF_01963"/>
    </source>
</evidence>
<dbReference type="PANTHER" id="PTHR42679">
    <property type="entry name" value="S-METHYL-5'-THIOADENOSINE PHOSPHORYLASE"/>
    <property type="match status" value="1"/>
</dbReference>
<dbReference type="PANTHER" id="PTHR42679:SF2">
    <property type="entry name" value="S-METHYL-5'-THIOADENOSINE PHOSPHORYLASE"/>
    <property type="match status" value="1"/>
</dbReference>
<evidence type="ECO:0000259" key="4">
    <source>
        <dbReference type="Pfam" id="PF01048"/>
    </source>
</evidence>
<sequence length="277" mass="28880">MSAAATIGIIGGSGLYDLLDEGAELREVDTPYGRPSSPVSIGEFAGRTVAFLPRHGAGHSVAPHLINARANIWALASLGVTALVSTAAVGSIRAEYPPRALAVLDQIVDYTHGRAGTFYDQGDVQHLPFSDPFDPVLRRIMLEVAPEARPTATIGVIPGPRFSTRAESTRYRGDGVDLLNMTLAPEVALAAELGIGAVTLAIVTDTDAGDSADDPDAVSAELVFRRLSEALPRIREIIAGVVAGVPGDFAPRELIAADSVRRVLERPVASATGGEAA</sequence>
<accession>A0A852YMZ6</accession>
<protein>
    <recommendedName>
        <fullName evidence="3">S-methyl-5'-thioadenosine phosphorylase</fullName>
        <ecNumber evidence="3">2.4.2.28</ecNumber>
    </recommendedName>
    <alternativeName>
        <fullName evidence="3">5'-methylthioadenosine phosphorylase</fullName>
        <shortName evidence="3">MTA phosphorylase</shortName>
        <shortName evidence="3">MTAP</shortName>
    </alternativeName>
</protein>
<comment type="catalytic activity">
    <reaction evidence="3">
        <text>S-methyl-5'-thioadenosine + phosphate = 5-(methylsulfanyl)-alpha-D-ribose 1-phosphate + adenine</text>
        <dbReference type="Rhea" id="RHEA:11852"/>
        <dbReference type="ChEBI" id="CHEBI:16708"/>
        <dbReference type="ChEBI" id="CHEBI:17509"/>
        <dbReference type="ChEBI" id="CHEBI:43474"/>
        <dbReference type="ChEBI" id="CHEBI:58533"/>
        <dbReference type="EC" id="2.4.2.28"/>
    </reaction>
</comment>
<keyword evidence="2 3" id="KW-0808">Transferase</keyword>
<comment type="function">
    <text evidence="3">Catalyzes the reversible phosphorylation of S-methyl-5'-thioadenosine (MTA) to adenine and 5-methylthioribose-1-phosphate. Involved in the breakdown of MTA, a major by-product of polyamine biosynthesis. Responsible for the first step in the methionine salvage pathway after MTA has been generated from S-adenosylmethionine. Has broad substrate specificity with 6-aminopurine nucleosides as preferred substrates.</text>
</comment>
<feature type="binding site" evidence="3">
    <location>
        <begin position="54"/>
        <end position="55"/>
    </location>
    <ligand>
        <name>phosphate</name>
        <dbReference type="ChEBI" id="CHEBI:43474"/>
    </ligand>
</feature>
<reference evidence="5 6" key="1">
    <citation type="submission" date="2020-07" db="EMBL/GenBank/DDBJ databases">
        <title>Sequencing the genomes of 1000 actinobacteria strains.</title>
        <authorList>
            <person name="Klenk H.-P."/>
        </authorList>
    </citation>
    <scope>NUCLEOTIDE SEQUENCE [LARGE SCALE GENOMIC DNA]</scope>
    <source>
        <strain evidence="5 6">DSM 23141</strain>
    </source>
</reference>
<dbReference type="GO" id="GO:0017061">
    <property type="term" value="F:S-methyl-5-thioadenosine phosphorylase activity"/>
    <property type="evidence" value="ECO:0007669"/>
    <property type="project" value="UniProtKB-UniRule"/>
</dbReference>
<dbReference type="UniPathway" id="UPA00904">
    <property type="reaction ID" value="UER00873"/>
</dbReference>
<feature type="domain" description="Nucleoside phosphorylase" evidence="4">
    <location>
        <begin position="6"/>
        <end position="233"/>
    </location>
</feature>
<feature type="site" description="Important for substrate specificity" evidence="3">
    <location>
        <position position="220"/>
    </location>
</feature>
<name>A0A852YMZ6_9MICO</name>
<dbReference type="InterPro" id="IPR000845">
    <property type="entry name" value="Nucleoside_phosphorylase_d"/>
</dbReference>
<feature type="binding site" evidence="3">
    <location>
        <begin position="205"/>
        <end position="207"/>
    </location>
    <ligand>
        <name>substrate</name>
    </ligand>
</feature>
<dbReference type="Pfam" id="PF01048">
    <property type="entry name" value="PNP_UDP_1"/>
    <property type="match status" value="1"/>
</dbReference>
<comment type="caution">
    <text evidence="3">Lacks conserved residue(s) required for the propagation of feature annotation.</text>
</comment>
<dbReference type="SUPFAM" id="SSF53167">
    <property type="entry name" value="Purine and uridine phosphorylases"/>
    <property type="match status" value="1"/>
</dbReference>
<dbReference type="GO" id="GO:0005829">
    <property type="term" value="C:cytosol"/>
    <property type="evidence" value="ECO:0007669"/>
    <property type="project" value="TreeGrafter"/>
</dbReference>
<comment type="pathway">
    <text evidence="3">Amino-acid biosynthesis; L-methionine biosynthesis via salvage pathway; S-methyl-5-thio-alpha-D-ribose 1-phosphate from S-methyl-5'-thioadenosine (phosphorylase route): step 1/1.</text>
</comment>
<keyword evidence="6" id="KW-1185">Reference proteome</keyword>
<comment type="caution">
    <text evidence="5">The sequence shown here is derived from an EMBL/GenBank/DDBJ whole genome shotgun (WGS) entry which is preliminary data.</text>
</comment>
<feature type="binding site" evidence="3">
    <location>
        <position position="182"/>
    </location>
    <ligand>
        <name>phosphate</name>
        <dbReference type="ChEBI" id="CHEBI:43474"/>
    </ligand>
</feature>
<dbReference type="EC" id="2.4.2.28" evidence="3"/>
<evidence type="ECO:0000313" key="5">
    <source>
        <dbReference type="EMBL" id="NYG99109.1"/>
    </source>
</evidence>
<dbReference type="RefSeq" id="WP_179567103.1">
    <property type="nucleotide sequence ID" value="NZ_JACBZY010000001.1"/>
</dbReference>